<feature type="non-terminal residue" evidence="2">
    <location>
        <position position="116"/>
    </location>
</feature>
<dbReference type="Proteomes" id="UP001328107">
    <property type="component" value="Unassembled WGS sequence"/>
</dbReference>
<feature type="domain" description="Neurotransmitter-gated ion-channel ligand-binding" evidence="1">
    <location>
        <begin position="8"/>
        <end position="95"/>
    </location>
</feature>
<dbReference type="Gene3D" id="2.70.170.10">
    <property type="entry name" value="Neurotransmitter-gated ion-channel ligand-binding domain"/>
    <property type="match status" value="1"/>
</dbReference>
<dbReference type="Pfam" id="PF02931">
    <property type="entry name" value="Neur_chan_LBD"/>
    <property type="match status" value="1"/>
</dbReference>
<dbReference type="GO" id="GO:0005230">
    <property type="term" value="F:extracellular ligand-gated monoatomic ion channel activity"/>
    <property type="evidence" value="ECO:0007669"/>
    <property type="project" value="InterPro"/>
</dbReference>
<dbReference type="SUPFAM" id="SSF63712">
    <property type="entry name" value="Nicotinic receptor ligand binding domain-like"/>
    <property type="match status" value="1"/>
</dbReference>
<feature type="non-terminal residue" evidence="2">
    <location>
        <position position="1"/>
    </location>
</feature>
<dbReference type="GO" id="GO:0016020">
    <property type="term" value="C:membrane"/>
    <property type="evidence" value="ECO:0007669"/>
    <property type="project" value="InterPro"/>
</dbReference>
<proteinExistence type="predicted"/>
<sequence>VTGILQVDIMYNASDLGWPLEDYNNISSIDFENDKLTTPGVTGCYTIEYDELPGSSTCEISNTGFVRNTLIASMSTTCVMNMWNVPFDSHNCQFCLRIRGKKGFPPTSVHFYKFEK</sequence>
<name>A0AAN4ZG49_9BILA</name>
<protein>
    <recommendedName>
        <fullName evidence="1">Neurotransmitter-gated ion-channel ligand-binding domain-containing protein</fullName>
    </recommendedName>
</protein>
<dbReference type="InterPro" id="IPR036734">
    <property type="entry name" value="Neur_chan_lig-bd_sf"/>
</dbReference>
<keyword evidence="3" id="KW-1185">Reference proteome</keyword>
<evidence type="ECO:0000313" key="3">
    <source>
        <dbReference type="Proteomes" id="UP001328107"/>
    </source>
</evidence>
<accession>A0AAN4ZG49</accession>
<comment type="caution">
    <text evidence="2">The sequence shown here is derived from an EMBL/GenBank/DDBJ whole genome shotgun (WGS) entry which is preliminary data.</text>
</comment>
<reference evidence="3" key="1">
    <citation type="submission" date="2022-10" db="EMBL/GenBank/DDBJ databases">
        <title>Genome assembly of Pristionchus species.</title>
        <authorList>
            <person name="Yoshida K."/>
            <person name="Sommer R.J."/>
        </authorList>
    </citation>
    <scope>NUCLEOTIDE SEQUENCE [LARGE SCALE GENOMIC DNA]</scope>
    <source>
        <strain evidence="3">RS5460</strain>
    </source>
</reference>
<dbReference type="InterPro" id="IPR006202">
    <property type="entry name" value="Neur_chan_lig-bd"/>
</dbReference>
<evidence type="ECO:0000259" key="1">
    <source>
        <dbReference type="Pfam" id="PF02931"/>
    </source>
</evidence>
<evidence type="ECO:0000313" key="2">
    <source>
        <dbReference type="EMBL" id="GMR40216.1"/>
    </source>
</evidence>
<organism evidence="2 3">
    <name type="scientific">Pristionchus mayeri</name>
    <dbReference type="NCBI Taxonomy" id="1317129"/>
    <lineage>
        <taxon>Eukaryota</taxon>
        <taxon>Metazoa</taxon>
        <taxon>Ecdysozoa</taxon>
        <taxon>Nematoda</taxon>
        <taxon>Chromadorea</taxon>
        <taxon>Rhabditida</taxon>
        <taxon>Rhabditina</taxon>
        <taxon>Diplogasteromorpha</taxon>
        <taxon>Diplogasteroidea</taxon>
        <taxon>Neodiplogasteridae</taxon>
        <taxon>Pristionchus</taxon>
    </lineage>
</organism>
<dbReference type="EMBL" id="BTRK01000003">
    <property type="protein sequence ID" value="GMR40216.1"/>
    <property type="molecule type" value="Genomic_DNA"/>
</dbReference>
<gene>
    <name evidence="2" type="ORF">PMAYCL1PPCAC_10411</name>
</gene>
<dbReference type="AlphaFoldDB" id="A0AAN4ZG49"/>